<dbReference type="PROSITE" id="PS50089">
    <property type="entry name" value="ZF_RING_2"/>
    <property type="match status" value="1"/>
</dbReference>
<evidence type="ECO:0000313" key="5">
    <source>
        <dbReference type="Proteomes" id="UP000696280"/>
    </source>
</evidence>
<evidence type="ECO:0000256" key="2">
    <source>
        <dbReference type="SAM" id="MobiDB-lite"/>
    </source>
</evidence>
<name>A0A9N9KSL9_9HELO</name>
<dbReference type="InterPro" id="IPR013083">
    <property type="entry name" value="Znf_RING/FYVE/PHD"/>
</dbReference>
<organism evidence="4 5">
    <name type="scientific">Hymenoscyphus fraxineus</name>
    <dbReference type="NCBI Taxonomy" id="746836"/>
    <lineage>
        <taxon>Eukaryota</taxon>
        <taxon>Fungi</taxon>
        <taxon>Dikarya</taxon>
        <taxon>Ascomycota</taxon>
        <taxon>Pezizomycotina</taxon>
        <taxon>Leotiomycetes</taxon>
        <taxon>Helotiales</taxon>
        <taxon>Helotiaceae</taxon>
        <taxon>Hymenoscyphus</taxon>
    </lineage>
</organism>
<evidence type="ECO:0000256" key="1">
    <source>
        <dbReference type="PROSITE-ProRule" id="PRU00175"/>
    </source>
</evidence>
<dbReference type="SUPFAM" id="SSF57850">
    <property type="entry name" value="RING/U-box"/>
    <property type="match status" value="1"/>
</dbReference>
<evidence type="ECO:0000313" key="4">
    <source>
        <dbReference type="EMBL" id="CAG8952366.1"/>
    </source>
</evidence>
<comment type="caution">
    <text evidence="4">The sequence shown here is derived from an EMBL/GenBank/DDBJ whole genome shotgun (WGS) entry which is preliminary data.</text>
</comment>
<protein>
    <recommendedName>
        <fullName evidence="3">RING-type domain-containing protein</fullName>
    </recommendedName>
</protein>
<sequence length="339" mass="37029">MSQNSEISVQEQERISAVLVSILKLLRRADPEAEDCLLCTNHSGDDILVSLPACGHIIGMKCLVGYLSSCGTTCPICSLDCKPDDENLCAGFPDSQEVALPTTAEVIASSARQQEALQAAKDTFNKTLGRVDLLLAKNSDEAQKTVSLLWDLRGSPGSLPILRPKTELSATNTRSKHRQDPESKLESSQLWCSHSTILEPTLVEQTDSTSHLSTSTSSSDTSMVTQLSNSSVSTLNKPMVGFGTPPAQITVGRSGFFSRLSKSAASLFEEPRLTPEEVQEIAEETIRRDELERMALDMYGPWSEEALEVLRAHEEEKEYAHAAALAIQRSRGKIEEYEG</sequence>
<dbReference type="Proteomes" id="UP000696280">
    <property type="component" value="Unassembled WGS sequence"/>
</dbReference>
<feature type="region of interest" description="Disordered" evidence="2">
    <location>
        <begin position="204"/>
        <end position="225"/>
    </location>
</feature>
<feature type="compositionally biased region" description="Low complexity" evidence="2">
    <location>
        <begin position="206"/>
        <end position="222"/>
    </location>
</feature>
<keyword evidence="5" id="KW-1185">Reference proteome</keyword>
<feature type="domain" description="RING-type" evidence="3">
    <location>
        <begin position="36"/>
        <end position="78"/>
    </location>
</feature>
<dbReference type="OrthoDB" id="10430263at2759"/>
<dbReference type="AlphaFoldDB" id="A0A9N9KSL9"/>
<accession>A0A9N9KSL9</accession>
<gene>
    <name evidence="4" type="ORF">HYFRA_00001112</name>
</gene>
<reference evidence="4" key="1">
    <citation type="submission" date="2021-07" db="EMBL/GenBank/DDBJ databases">
        <authorList>
            <person name="Durling M."/>
        </authorList>
    </citation>
    <scope>NUCLEOTIDE SEQUENCE</scope>
</reference>
<evidence type="ECO:0000259" key="3">
    <source>
        <dbReference type="PROSITE" id="PS50089"/>
    </source>
</evidence>
<dbReference type="Gene3D" id="3.30.40.10">
    <property type="entry name" value="Zinc/RING finger domain, C3HC4 (zinc finger)"/>
    <property type="match status" value="1"/>
</dbReference>
<proteinExistence type="predicted"/>
<keyword evidence="1" id="KW-0863">Zinc-finger</keyword>
<dbReference type="GO" id="GO:0008270">
    <property type="term" value="F:zinc ion binding"/>
    <property type="evidence" value="ECO:0007669"/>
    <property type="project" value="UniProtKB-KW"/>
</dbReference>
<dbReference type="EMBL" id="CAJVRL010000045">
    <property type="protein sequence ID" value="CAG8952366.1"/>
    <property type="molecule type" value="Genomic_DNA"/>
</dbReference>
<feature type="region of interest" description="Disordered" evidence="2">
    <location>
        <begin position="161"/>
        <end position="190"/>
    </location>
</feature>
<dbReference type="InterPro" id="IPR001841">
    <property type="entry name" value="Znf_RING"/>
</dbReference>
<keyword evidence="1" id="KW-0479">Metal-binding</keyword>
<keyword evidence="1" id="KW-0862">Zinc</keyword>